<comment type="caution">
    <text evidence="2">The sequence shown here is derived from an EMBL/GenBank/DDBJ whole genome shotgun (WGS) entry which is preliminary data.</text>
</comment>
<gene>
    <name evidence="2" type="ORF">CEXT_785391</name>
</gene>
<name>A0AAV4NW80_CAEEX</name>
<dbReference type="Proteomes" id="UP001054945">
    <property type="component" value="Unassembled WGS sequence"/>
</dbReference>
<evidence type="ECO:0000313" key="2">
    <source>
        <dbReference type="EMBL" id="GIX88236.1"/>
    </source>
</evidence>
<feature type="chain" id="PRO_5043327095" evidence="1">
    <location>
        <begin position="16"/>
        <end position="76"/>
    </location>
</feature>
<keyword evidence="1" id="KW-0732">Signal</keyword>
<protein>
    <submittedName>
        <fullName evidence="2">Uncharacterized protein</fullName>
    </submittedName>
</protein>
<dbReference type="AlphaFoldDB" id="A0AAV4NW80"/>
<feature type="signal peptide" evidence="1">
    <location>
        <begin position="1"/>
        <end position="15"/>
    </location>
</feature>
<sequence>MKTLIVLAAISCCQAAIILTPKNPDDVGAAVTFNNQDVKLSEVTISLVYEYFIHQVHLFRRESWRRLLATKLALLA</sequence>
<organism evidence="2 3">
    <name type="scientific">Caerostris extrusa</name>
    <name type="common">Bark spider</name>
    <name type="synonym">Caerostris bankana</name>
    <dbReference type="NCBI Taxonomy" id="172846"/>
    <lineage>
        <taxon>Eukaryota</taxon>
        <taxon>Metazoa</taxon>
        <taxon>Ecdysozoa</taxon>
        <taxon>Arthropoda</taxon>
        <taxon>Chelicerata</taxon>
        <taxon>Arachnida</taxon>
        <taxon>Araneae</taxon>
        <taxon>Araneomorphae</taxon>
        <taxon>Entelegynae</taxon>
        <taxon>Araneoidea</taxon>
        <taxon>Araneidae</taxon>
        <taxon>Caerostris</taxon>
    </lineage>
</organism>
<accession>A0AAV4NW80</accession>
<dbReference type="EMBL" id="BPLR01021305">
    <property type="protein sequence ID" value="GIX88236.1"/>
    <property type="molecule type" value="Genomic_DNA"/>
</dbReference>
<evidence type="ECO:0000313" key="3">
    <source>
        <dbReference type="Proteomes" id="UP001054945"/>
    </source>
</evidence>
<reference evidence="2 3" key="1">
    <citation type="submission" date="2021-06" db="EMBL/GenBank/DDBJ databases">
        <title>Caerostris extrusa draft genome.</title>
        <authorList>
            <person name="Kono N."/>
            <person name="Arakawa K."/>
        </authorList>
    </citation>
    <scope>NUCLEOTIDE SEQUENCE [LARGE SCALE GENOMIC DNA]</scope>
</reference>
<evidence type="ECO:0000256" key="1">
    <source>
        <dbReference type="SAM" id="SignalP"/>
    </source>
</evidence>
<proteinExistence type="predicted"/>
<keyword evidence="3" id="KW-1185">Reference proteome</keyword>